<organism evidence="3 4">
    <name type="scientific">Armadillidium nasatum</name>
    <dbReference type="NCBI Taxonomy" id="96803"/>
    <lineage>
        <taxon>Eukaryota</taxon>
        <taxon>Metazoa</taxon>
        <taxon>Ecdysozoa</taxon>
        <taxon>Arthropoda</taxon>
        <taxon>Crustacea</taxon>
        <taxon>Multicrustacea</taxon>
        <taxon>Malacostraca</taxon>
        <taxon>Eumalacostraca</taxon>
        <taxon>Peracarida</taxon>
        <taxon>Isopoda</taxon>
        <taxon>Oniscidea</taxon>
        <taxon>Crinocheta</taxon>
        <taxon>Armadillidiidae</taxon>
        <taxon>Armadillidium</taxon>
    </lineage>
</organism>
<feature type="chain" id="PRO_5024314038" description="4Fe-4S ferredoxin-type domain-containing protein" evidence="1">
    <location>
        <begin position="20"/>
        <end position="136"/>
    </location>
</feature>
<sequence length="136" mass="15848">MKGVSVILIFLGIILQINASNSSCEDDCSSRFQLCSTKYCHVDEDCVNFCCTCRALTCPCNCVKCDDRSMSKSIFLTTNLYKSYKYCNFRTSIYFLVTVYVAYVLSTIFHDVEIWRREFCHQFFVSNLSFLYWSSH</sequence>
<evidence type="ECO:0000313" key="3">
    <source>
        <dbReference type="EMBL" id="KAB7504003.1"/>
    </source>
</evidence>
<dbReference type="PROSITE" id="PS51379">
    <property type="entry name" value="4FE4S_FER_2"/>
    <property type="match status" value="1"/>
</dbReference>
<evidence type="ECO:0000313" key="4">
    <source>
        <dbReference type="Proteomes" id="UP000326759"/>
    </source>
</evidence>
<gene>
    <name evidence="3" type="ORF">Anas_12932</name>
</gene>
<accession>A0A5N5TBG8</accession>
<evidence type="ECO:0000256" key="1">
    <source>
        <dbReference type="SAM" id="SignalP"/>
    </source>
</evidence>
<feature type="domain" description="4Fe-4S ferredoxin-type" evidence="2">
    <location>
        <begin position="38"/>
        <end position="68"/>
    </location>
</feature>
<keyword evidence="1" id="KW-0732">Signal</keyword>
<dbReference type="InterPro" id="IPR017896">
    <property type="entry name" value="4Fe4S_Fe-S-bd"/>
</dbReference>
<dbReference type="Proteomes" id="UP000326759">
    <property type="component" value="Unassembled WGS sequence"/>
</dbReference>
<comment type="caution">
    <text evidence="3">The sequence shown here is derived from an EMBL/GenBank/DDBJ whole genome shotgun (WGS) entry which is preliminary data.</text>
</comment>
<evidence type="ECO:0000259" key="2">
    <source>
        <dbReference type="PROSITE" id="PS51379"/>
    </source>
</evidence>
<keyword evidence="4" id="KW-1185">Reference proteome</keyword>
<dbReference type="AlphaFoldDB" id="A0A5N5TBG8"/>
<protein>
    <recommendedName>
        <fullName evidence="2">4Fe-4S ferredoxin-type domain-containing protein</fullName>
    </recommendedName>
</protein>
<reference evidence="3 4" key="1">
    <citation type="journal article" date="2019" name="PLoS Biol.">
        <title>Sex chromosomes control vertical transmission of feminizing Wolbachia symbionts in an isopod.</title>
        <authorList>
            <person name="Becking T."/>
            <person name="Chebbi M.A."/>
            <person name="Giraud I."/>
            <person name="Moumen B."/>
            <person name="Laverre T."/>
            <person name="Caubet Y."/>
            <person name="Peccoud J."/>
            <person name="Gilbert C."/>
            <person name="Cordaux R."/>
        </authorList>
    </citation>
    <scope>NUCLEOTIDE SEQUENCE [LARGE SCALE GENOMIC DNA]</scope>
    <source>
        <strain evidence="3">ANa2</strain>
        <tissue evidence="3">Whole body excluding digestive tract and cuticle</tissue>
    </source>
</reference>
<name>A0A5N5TBG8_9CRUS</name>
<dbReference type="EMBL" id="SEYY01003983">
    <property type="protein sequence ID" value="KAB7504003.1"/>
    <property type="molecule type" value="Genomic_DNA"/>
</dbReference>
<proteinExistence type="predicted"/>
<feature type="signal peptide" evidence="1">
    <location>
        <begin position="1"/>
        <end position="19"/>
    </location>
</feature>